<evidence type="ECO:0000313" key="1">
    <source>
        <dbReference type="EMBL" id="MPN28744.1"/>
    </source>
</evidence>
<sequence>MAAVSVLFARSDSCYNDLAADVWDIRRDARNYAGSNPVVCHPPCRGWGRLRHLAKPRPDEKALAVFAVQQVRRCGGVLEHPLGSALWPEAGLPVPGLVDEFGGWTLRVDQGWWGHPAPKPTYLYMIGITREQVGELPVQLHRAGGRTVALSAAERERTPIAFARFLVGLASISQVGVTVAPARSNSDLAAQSAAAKRAAFRAWAGA</sequence>
<name>A0A645GXJ0_9ZZZZ</name>
<gene>
    <name evidence="1" type="ORF">SDC9_176189</name>
</gene>
<accession>A0A645GXJ0</accession>
<dbReference type="AlphaFoldDB" id="A0A645GXJ0"/>
<comment type="caution">
    <text evidence="1">The sequence shown here is derived from an EMBL/GenBank/DDBJ whole genome shotgun (WGS) entry which is preliminary data.</text>
</comment>
<reference evidence="1" key="1">
    <citation type="submission" date="2019-08" db="EMBL/GenBank/DDBJ databases">
        <authorList>
            <person name="Kucharzyk K."/>
            <person name="Murdoch R.W."/>
            <person name="Higgins S."/>
            <person name="Loffler F."/>
        </authorList>
    </citation>
    <scope>NUCLEOTIDE SEQUENCE</scope>
</reference>
<proteinExistence type="predicted"/>
<organism evidence="1">
    <name type="scientific">bioreactor metagenome</name>
    <dbReference type="NCBI Taxonomy" id="1076179"/>
    <lineage>
        <taxon>unclassified sequences</taxon>
        <taxon>metagenomes</taxon>
        <taxon>ecological metagenomes</taxon>
    </lineage>
</organism>
<dbReference type="EMBL" id="VSSQ01079138">
    <property type="protein sequence ID" value="MPN28744.1"/>
    <property type="molecule type" value="Genomic_DNA"/>
</dbReference>
<protein>
    <submittedName>
        <fullName evidence="1">Uncharacterized protein</fullName>
    </submittedName>
</protein>